<dbReference type="PANTHER" id="PTHR12428:SF66">
    <property type="entry name" value="MITOCHONDRIAL INNER MEMBRANE PROTEIN OXA1L"/>
    <property type="match status" value="1"/>
</dbReference>
<dbReference type="OMA" id="WWGSIAV"/>
<evidence type="ECO:0000313" key="16">
    <source>
        <dbReference type="Proteomes" id="UP000616769"/>
    </source>
</evidence>
<dbReference type="EMBL" id="WVUK01000056">
    <property type="protein sequence ID" value="KAF7493162.1"/>
    <property type="molecule type" value="Genomic_DNA"/>
</dbReference>
<feature type="domain" description="Membrane insertase YidC/Oxa/ALB C-terminal" evidence="11">
    <location>
        <begin position="125"/>
        <end position="319"/>
    </location>
</feature>
<feature type="transmembrane region" description="Helical" evidence="10">
    <location>
        <begin position="243"/>
        <end position="264"/>
    </location>
</feature>
<keyword evidence="15" id="KW-1185">Reference proteome</keyword>
<accession>A0A132AFI9</accession>
<gene>
    <name evidence="13" type="ORF">QR98_0082910</name>
    <name evidence="12" type="ORF">SSS_1817</name>
</gene>
<dbReference type="EMBL" id="JXLN01014014">
    <property type="protein sequence ID" value="KPM09746.1"/>
    <property type="molecule type" value="Genomic_DNA"/>
</dbReference>
<protein>
    <submittedName>
        <fullName evidence="12 13">Mitochondrial inner membrane protein OXA1L</fullName>
    </submittedName>
</protein>
<evidence type="ECO:0000259" key="11">
    <source>
        <dbReference type="Pfam" id="PF02096"/>
    </source>
</evidence>
<evidence type="ECO:0000313" key="12">
    <source>
        <dbReference type="EMBL" id="KAF7493162.1"/>
    </source>
</evidence>
<dbReference type="CDD" id="cd20069">
    <property type="entry name" value="5TM_Oxa1-like"/>
    <property type="match status" value="1"/>
</dbReference>
<evidence type="ECO:0000256" key="10">
    <source>
        <dbReference type="SAM" id="Phobius"/>
    </source>
</evidence>
<comment type="similarity">
    <text evidence="2 9">Belongs to the OXA1/ALB3/YidC family.</text>
</comment>
<reference evidence="12" key="3">
    <citation type="submission" date="2020-01" db="EMBL/GenBank/DDBJ databases">
        <authorList>
            <person name="Korhonen P.K.K."/>
            <person name="Guangxu M.G."/>
            <person name="Wang T.W."/>
            <person name="Stroehlein A.J.S."/>
            <person name="Young N.D."/>
            <person name="Ang C.-S.A."/>
            <person name="Fernando D.W.F."/>
            <person name="Lu H.L."/>
            <person name="Taylor S.T."/>
            <person name="Ehtesham M.E.M."/>
            <person name="Najaraj S.H.N."/>
            <person name="Harsha G.H.G."/>
            <person name="Madugundu A.M."/>
            <person name="Renuse S.R."/>
            <person name="Holt D.H."/>
            <person name="Pandey A.P."/>
            <person name="Papenfuss A.P."/>
            <person name="Gasser R.B.G."/>
            <person name="Fischer K.F."/>
        </authorList>
    </citation>
    <scope>NUCLEOTIDE SEQUENCE</scope>
    <source>
        <strain evidence="12">SSS_KF_BRIS2020</strain>
    </source>
</reference>
<dbReference type="InterPro" id="IPR028055">
    <property type="entry name" value="YidC/Oxa/ALB_C"/>
</dbReference>
<keyword evidence="3 9" id="KW-0812">Transmembrane</keyword>
<evidence type="ECO:0000256" key="2">
    <source>
        <dbReference type="ARBA" id="ARBA00009877"/>
    </source>
</evidence>
<evidence type="ECO:0000256" key="4">
    <source>
        <dbReference type="ARBA" id="ARBA00022792"/>
    </source>
</evidence>
<dbReference type="Proteomes" id="UP000616769">
    <property type="component" value="Unassembled WGS sequence"/>
</dbReference>
<evidence type="ECO:0000313" key="13">
    <source>
        <dbReference type="EMBL" id="KPM09746.1"/>
    </source>
</evidence>
<evidence type="ECO:0000256" key="5">
    <source>
        <dbReference type="ARBA" id="ARBA00022946"/>
    </source>
</evidence>
<dbReference type="GO" id="GO:0032977">
    <property type="term" value="F:membrane insertase activity"/>
    <property type="evidence" value="ECO:0007669"/>
    <property type="project" value="InterPro"/>
</dbReference>
<dbReference type="Pfam" id="PF02096">
    <property type="entry name" value="60KD_IMP"/>
    <property type="match status" value="1"/>
</dbReference>
<reference evidence="15" key="2">
    <citation type="journal article" date="2020" name="PLoS Negl. Trop. Dis.">
        <title>High-quality nuclear genome for Sarcoptes scabiei-A critical resource for a neglected parasite.</title>
        <authorList>
            <person name="Korhonen P.K."/>
            <person name="Gasser R.B."/>
            <person name="Ma G."/>
            <person name="Wang T."/>
            <person name="Stroehlein A.J."/>
            <person name="Young N.D."/>
            <person name="Ang C.S."/>
            <person name="Fernando D.D."/>
            <person name="Lu H.C."/>
            <person name="Taylor S."/>
            <person name="Reynolds S.L."/>
            <person name="Mofiz E."/>
            <person name="Najaraj S.H."/>
            <person name="Gowda H."/>
            <person name="Madugundu A."/>
            <person name="Renuse S."/>
            <person name="Holt D."/>
            <person name="Pandey A."/>
            <person name="Papenfuss A.T."/>
            <person name="Fischer K."/>
        </authorList>
    </citation>
    <scope>NUCLEOTIDE SEQUENCE [LARGE SCALE GENOMIC DNA]</scope>
</reference>
<dbReference type="EnsemblMetazoa" id="SSS_1817s_mrna">
    <property type="protein sequence ID" value="KAF7493162.1"/>
    <property type="gene ID" value="SSS_1817"/>
</dbReference>
<reference evidence="13 16" key="1">
    <citation type="journal article" date="2015" name="Parasit. Vectors">
        <title>Draft genome of the scabies mite.</title>
        <authorList>
            <person name="Rider S.D.Jr."/>
            <person name="Morgan M.S."/>
            <person name="Arlian L.G."/>
        </authorList>
    </citation>
    <scope>NUCLEOTIDE SEQUENCE [LARGE SCALE GENOMIC DNA]</scope>
    <source>
        <strain evidence="13">Arlian Lab</strain>
    </source>
</reference>
<evidence type="ECO:0000256" key="8">
    <source>
        <dbReference type="ARBA" id="ARBA00023136"/>
    </source>
</evidence>
<dbReference type="InterPro" id="IPR001708">
    <property type="entry name" value="YidC/ALB3/OXA1/COX18"/>
</dbReference>
<dbReference type="Proteomes" id="UP000070412">
    <property type="component" value="Unassembled WGS sequence"/>
</dbReference>
<feature type="transmembrane region" description="Helical" evidence="10">
    <location>
        <begin position="284"/>
        <end position="304"/>
    </location>
</feature>
<reference evidence="14" key="4">
    <citation type="submission" date="2022-06" db="UniProtKB">
        <authorList>
            <consortium name="EnsemblMetazoa"/>
        </authorList>
    </citation>
    <scope>IDENTIFICATION</scope>
</reference>
<evidence type="ECO:0000256" key="7">
    <source>
        <dbReference type="ARBA" id="ARBA00023128"/>
    </source>
</evidence>
<sequence length="389" mass="44490">MRSILYKNFLTCASQEHRVVQNFRSIRNYSAIWRNEKIVSKNNSLYLFDTTIIVRRASTLTETKSPTVIDLTSNKTDSISTLLNNENLANSFVETSVASLNLSTNLSPTGWCIHYLDFLHSTFPWWGSIAIATITLRILMFPFVVSTQRSAAKMNEILPEQMELKEKMNEARIRGDSVEFARLSAETMSIYKRRGVNPLKTMLSQFVQAPVFITFFFTLRKMTSHPVESLKTGGILWFENLTIADPFCALPIITSLTLLATLEVSFRSGMNPNQTPVIKYGARAIPIVVAAFTYNFPSAIMLYWCTNNFISLTQVLLLRNDKIRELLNIPKFKVNPNQLSVNTKTFKQHFNETMDNAKINRLLQERKNLDEINFKKAGIGPIQRTFKKN</sequence>
<keyword evidence="4" id="KW-0999">Mitochondrion inner membrane</keyword>
<feature type="transmembrane region" description="Helical" evidence="10">
    <location>
        <begin position="125"/>
        <end position="145"/>
    </location>
</feature>
<organism evidence="13 16">
    <name type="scientific">Sarcoptes scabiei</name>
    <name type="common">Itch mite</name>
    <name type="synonym">Acarus scabiei</name>
    <dbReference type="NCBI Taxonomy" id="52283"/>
    <lineage>
        <taxon>Eukaryota</taxon>
        <taxon>Metazoa</taxon>
        <taxon>Ecdysozoa</taxon>
        <taxon>Arthropoda</taxon>
        <taxon>Chelicerata</taxon>
        <taxon>Arachnida</taxon>
        <taxon>Acari</taxon>
        <taxon>Acariformes</taxon>
        <taxon>Sarcoptiformes</taxon>
        <taxon>Astigmata</taxon>
        <taxon>Psoroptidia</taxon>
        <taxon>Sarcoptoidea</taxon>
        <taxon>Sarcoptidae</taxon>
        <taxon>Sarcoptinae</taxon>
        <taxon>Sarcoptes</taxon>
    </lineage>
</organism>
<evidence type="ECO:0000256" key="1">
    <source>
        <dbReference type="ARBA" id="ARBA00004448"/>
    </source>
</evidence>
<keyword evidence="7" id="KW-0496">Mitochondrion</keyword>
<evidence type="ECO:0000256" key="3">
    <source>
        <dbReference type="ARBA" id="ARBA00022692"/>
    </source>
</evidence>
<dbReference type="GO" id="GO:0005743">
    <property type="term" value="C:mitochondrial inner membrane"/>
    <property type="evidence" value="ECO:0007669"/>
    <property type="project" value="UniProtKB-SubCell"/>
</dbReference>
<evidence type="ECO:0000313" key="15">
    <source>
        <dbReference type="Proteomes" id="UP000070412"/>
    </source>
</evidence>
<dbReference type="PANTHER" id="PTHR12428">
    <property type="entry name" value="OXA1"/>
    <property type="match status" value="1"/>
</dbReference>
<evidence type="ECO:0000256" key="6">
    <source>
        <dbReference type="ARBA" id="ARBA00022989"/>
    </source>
</evidence>
<proteinExistence type="inferred from homology"/>
<dbReference type="GO" id="GO:0032979">
    <property type="term" value="P:protein insertion into mitochondrial inner membrane from matrix"/>
    <property type="evidence" value="ECO:0007669"/>
    <property type="project" value="TreeGrafter"/>
</dbReference>
<keyword evidence="5" id="KW-0809">Transit peptide</keyword>
<keyword evidence="6 10" id="KW-1133">Transmembrane helix</keyword>
<comment type="subcellular location">
    <subcellularLocation>
        <location evidence="9">Membrane</location>
        <topology evidence="9">Multi-pass membrane protein</topology>
    </subcellularLocation>
    <subcellularLocation>
        <location evidence="1">Mitochondrion inner membrane</location>
        <topology evidence="1">Multi-pass membrane protein</topology>
    </subcellularLocation>
</comment>
<keyword evidence="8 10" id="KW-0472">Membrane</keyword>
<dbReference type="OrthoDB" id="2148490at2759"/>
<dbReference type="AlphaFoldDB" id="A0A132AFI9"/>
<evidence type="ECO:0000313" key="14">
    <source>
        <dbReference type="EnsemblMetazoa" id="KAF7493162.1"/>
    </source>
</evidence>
<dbReference type="VEuPathDB" id="VectorBase:SSCA010124"/>
<evidence type="ECO:0000256" key="9">
    <source>
        <dbReference type="RuleBase" id="RU003945"/>
    </source>
</evidence>
<dbReference type="NCBIfam" id="TIGR03592">
    <property type="entry name" value="yidC_oxa1_cterm"/>
    <property type="match status" value="1"/>
</dbReference>
<name>A0A132AFI9_SARSC</name>